<sequence length="503" mass="52569">MRTTRRPPFPADSSIDLPAGDGSHGSAFDGAVRWGSASLGAIMHGFMSLKATLARRLAPPPPPPRYTIAARRGDMRIERREPPRDEPPAVFQAAYRPAAPLVPRPPAGAPAAAHPASSHAGDAAARLPTPAVTPAVTPTVAPTWQRPFSLPPNVRFTRTPDHVLRLRAKQAAEAAEQAARAAAPSATETEPPTTDETSALPIPAGAEPQPVPIWQRPFVLPPNASFTRTPDHVLRERRKQRATEPEDEGQPAAAAAEEPAAPTAEVPASGIVVPFPLPARSLDTDDRMSHDMPADGPAGDPIAEEAAEPEDATPSSPAPLPSAVERILRHLPTEARPPACEQDNDLLPASVPLVEDAESTAVEAEPTGPGAPVNASAASNDNRPGLEEPRILALPTPLAAAAARPSAGAAPTPPTRDAAVVHAAPRSEASRRRQAGDGAAYELPPLELLSEPLVSGIEAESAETLKDKAVILEQVLADFGVRGEIINVRPGPVVTLYELEPAP</sequence>
<proteinExistence type="predicted"/>
<evidence type="ECO:0000313" key="4">
    <source>
        <dbReference type="Proteomes" id="UP001321492"/>
    </source>
</evidence>
<feature type="compositionally biased region" description="Low complexity" evidence="1">
    <location>
        <begin position="109"/>
        <end position="124"/>
    </location>
</feature>
<reference evidence="3 4" key="1">
    <citation type="submission" date="2023-05" db="EMBL/GenBank/DDBJ databases">
        <title>Chelatococcus sp. nov., a moderately thermophilic bacterium isolated from hot spring microbial mat.</title>
        <authorList>
            <person name="Hu C.-J."/>
            <person name="Li W.-J."/>
        </authorList>
    </citation>
    <scope>NUCLEOTIDE SEQUENCE [LARGE SCALE GENOMIC DNA]</scope>
    <source>
        <strain evidence="3 4">SYSU G07232</strain>
    </source>
</reference>
<dbReference type="InterPro" id="IPR041027">
    <property type="entry name" value="FtsK_alpha"/>
</dbReference>
<feature type="region of interest" description="Disordered" evidence="1">
    <location>
        <begin position="101"/>
        <end position="124"/>
    </location>
</feature>
<feature type="compositionally biased region" description="Acidic residues" evidence="1">
    <location>
        <begin position="302"/>
        <end position="311"/>
    </location>
</feature>
<protein>
    <submittedName>
        <fullName evidence="3">DNA translocase FtsK</fullName>
    </submittedName>
</protein>
<evidence type="ECO:0000313" key="3">
    <source>
        <dbReference type="EMBL" id="MDJ1160170.1"/>
    </source>
</evidence>
<feature type="region of interest" description="Disordered" evidence="1">
    <location>
        <begin position="169"/>
        <end position="438"/>
    </location>
</feature>
<feature type="region of interest" description="Disordered" evidence="1">
    <location>
        <begin position="1"/>
        <end position="26"/>
    </location>
</feature>
<feature type="compositionally biased region" description="Basic and acidic residues" evidence="1">
    <location>
        <begin position="282"/>
        <end position="293"/>
    </location>
</feature>
<feature type="compositionally biased region" description="Low complexity" evidence="1">
    <location>
        <begin position="391"/>
        <end position="410"/>
    </location>
</feature>
<keyword evidence="4" id="KW-1185">Reference proteome</keyword>
<evidence type="ECO:0000256" key="1">
    <source>
        <dbReference type="SAM" id="MobiDB-lite"/>
    </source>
</evidence>
<name>A0ABT7ALB6_9HYPH</name>
<feature type="compositionally biased region" description="Low complexity" evidence="1">
    <location>
        <begin position="169"/>
        <end position="199"/>
    </location>
</feature>
<organism evidence="3 4">
    <name type="scientific">Chelatococcus albus</name>
    <dbReference type="NCBI Taxonomy" id="3047466"/>
    <lineage>
        <taxon>Bacteria</taxon>
        <taxon>Pseudomonadati</taxon>
        <taxon>Pseudomonadota</taxon>
        <taxon>Alphaproteobacteria</taxon>
        <taxon>Hyphomicrobiales</taxon>
        <taxon>Chelatococcaceae</taxon>
        <taxon>Chelatococcus</taxon>
    </lineage>
</organism>
<evidence type="ECO:0000259" key="2">
    <source>
        <dbReference type="Pfam" id="PF17854"/>
    </source>
</evidence>
<accession>A0ABT7ALB6</accession>
<feature type="region of interest" description="Disordered" evidence="1">
    <location>
        <begin position="55"/>
        <end position="88"/>
    </location>
</feature>
<dbReference type="Proteomes" id="UP001321492">
    <property type="component" value="Unassembled WGS sequence"/>
</dbReference>
<feature type="compositionally biased region" description="Low complexity" evidence="1">
    <location>
        <begin position="250"/>
        <end position="268"/>
    </location>
</feature>
<dbReference type="EMBL" id="JASJEV010000019">
    <property type="protein sequence ID" value="MDJ1160170.1"/>
    <property type="molecule type" value="Genomic_DNA"/>
</dbReference>
<dbReference type="Pfam" id="PF17854">
    <property type="entry name" value="FtsK_alpha"/>
    <property type="match status" value="1"/>
</dbReference>
<comment type="caution">
    <text evidence="3">The sequence shown here is derived from an EMBL/GenBank/DDBJ whole genome shotgun (WGS) entry which is preliminary data.</text>
</comment>
<feature type="non-terminal residue" evidence="3">
    <location>
        <position position="503"/>
    </location>
</feature>
<gene>
    <name evidence="3" type="ORF">QNA08_18310</name>
</gene>
<feature type="domain" description="FtsK alpha" evidence="2">
    <location>
        <begin position="443"/>
        <end position="503"/>
    </location>
</feature>
<dbReference type="Gene3D" id="3.30.980.40">
    <property type="match status" value="1"/>
</dbReference>
<dbReference type="RefSeq" id="WP_283742171.1">
    <property type="nucleotide sequence ID" value="NZ_JASJEV010000019.1"/>
</dbReference>
<feature type="compositionally biased region" description="Basic and acidic residues" evidence="1">
    <location>
        <begin position="71"/>
        <end position="87"/>
    </location>
</feature>